<feature type="compositionally biased region" description="Basic residues" evidence="12">
    <location>
        <begin position="14"/>
        <end position="24"/>
    </location>
</feature>
<dbReference type="GO" id="GO:0090560">
    <property type="term" value="F:2-(3-amino-3-carboxypropyl)histidine synthase activity"/>
    <property type="evidence" value="ECO:0007669"/>
    <property type="project" value="UniProtKB-UniRule"/>
</dbReference>
<dbReference type="PANTHER" id="PTHR10762">
    <property type="entry name" value="DIPHTHAMIDE BIOSYNTHESIS PROTEIN"/>
    <property type="match status" value="1"/>
</dbReference>
<dbReference type="OrthoDB" id="1649088at2759"/>
<dbReference type="Pfam" id="PF01866">
    <property type="entry name" value="Diphthamide_syn"/>
    <property type="match status" value="1"/>
</dbReference>
<evidence type="ECO:0000256" key="6">
    <source>
        <dbReference type="ARBA" id="ARBA00022691"/>
    </source>
</evidence>
<evidence type="ECO:0000313" key="14">
    <source>
        <dbReference type="Proteomes" id="UP000188320"/>
    </source>
</evidence>
<dbReference type="GO" id="GO:0051539">
    <property type="term" value="F:4 iron, 4 sulfur cluster binding"/>
    <property type="evidence" value="ECO:0007669"/>
    <property type="project" value="UniProtKB-UniRule"/>
</dbReference>
<evidence type="ECO:0000256" key="11">
    <source>
        <dbReference type="PIRNR" id="PIRNR004967"/>
    </source>
</evidence>
<evidence type="ECO:0000256" key="12">
    <source>
        <dbReference type="SAM" id="MobiDB-lite"/>
    </source>
</evidence>
<keyword evidence="8" id="KW-0408">Iron</keyword>
<evidence type="ECO:0000256" key="1">
    <source>
        <dbReference type="ARBA" id="ARBA00005156"/>
    </source>
</evidence>
<keyword evidence="11" id="KW-0004">4Fe-4S</keyword>
<comment type="pathway">
    <text evidence="1 11">Protein modification; peptidyl-diphthamide biosynthesis.</text>
</comment>
<dbReference type="InterPro" id="IPR042263">
    <property type="entry name" value="DPH1/DPH2_1"/>
</dbReference>
<comment type="function">
    <text evidence="11">Catalyzes the first step of diphthamide biosynthesis, a post-translational modification of histidine which occurs in elongation factor 2.</text>
</comment>
<dbReference type="InterPro" id="IPR042264">
    <property type="entry name" value="DPH1/DPH2_2"/>
</dbReference>
<dbReference type="AlphaFoldDB" id="A0A1R1PKC6"/>
<dbReference type="UniPathway" id="UPA00559"/>
<keyword evidence="6 11" id="KW-0949">S-adenosyl-L-methionine</keyword>
<reference evidence="14" key="1">
    <citation type="submission" date="2017-01" db="EMBL/GenBank/DDBJ databases">
        <authorList>
            <person name="Wang Y."/>
            <person name="White M."/>
            <person name="Kvist S."/>
            <person name="Moncalvo J.-M."/>
        </authorList>
    </citation>
    <scope>NUCLEOTIDE SEQUENCE [LARGE SCALE GENOMIC DNA]</scope>
    <source>
        <strain evidence="14">COL-18-3</strain>
    </source>
</reference>
<dbReference type="Proteomes" id="UP000188320">
    <property type="component" value="Unassembled WGS sequence"/>
</dbReference>
<keyword evidence="9" id="KW-0411">Iron-sulfur</keyword>
<comment type="caution">
    <text evidence="13">The sequence shown here is derived from an EMBL/GenBank/DDBJ whole genome shotgun (WGS) entry which is preliminary data.</text>
</comment>
<proteinExistence type="inferred from homology"/>
<dbReference type="GO" id="GO:0046872">
    <property type="term" value="F:metal ion binding"/>
    <property type="evidence" value="ECO:0007669"/>
    <property type="project" value="UniProtKB-KW"/>
</dbReference>
<protein>
    <recommendedName>
        <fullName evidence="4 11">2-(3-amino-3-carboxypropyl)histidine synthase subunit 1</fullName>
        <ecNumber evidence="3 11">2.5.1.108</ecNumber>
    </recommendedName>
</protein>
<dbReference type="NCBIfam" id="TIGR00322">
    <property type="entry name" value="diphth2_R"/>
    <property type="match status" value="1"/>
</dbReference>
<dbReference type="InterPro" id="IPR042265">
    <property type="entry name" value="DPH1/DPH2_3"/>
</dbReference>
<dbReference type="SFLD" id="SFLDS00032">
    <property type="entry name" value="Radical_SAM_3-amino-3-carboxyp"/>
    <property type="match status" value="1"/>
</dbReference>
<comment type="catalytic activity">
    <reaction evidence="10 11">
        <text>L-histidyl-[translation elongation factor 2] + S-adenosyl-L-methionine = 2-[(3S)-amino-3-carboxypropyl]-L-histidyl-[translation elongation factor 2] + S-methyl-5'-thioadenosine + H(+)</text>
        <dbReference type="Rhea" id="RHEA:36783"/>
        <dbReference type="Rhea" id="RHEA-COMP:9748"/>
        <dbReference type="Rhea" id="RHEA-COMP:9749"/>
        <dbReference type="ChEBI" id="CHEBI:15378"/>
        <dbReference type="ChEBI" id="CHEBI:17509"/>
        <dbReference type="ChEBI" id="CHEBI:29979"/>
        <dbReference type="ChEBI" id="CHEBI:59789"/>
        <dbReference type="ChEBI" id="CHEBI:73995"/>
        <dbReference type="EC" id="2.5.1.108"/>
    </reaction>
</comment>
<dbReference type="Gene3D" id="3.40.50.11860">
    <property type="entry name" value="Diphthamide synthesis DPH1/DPH2 domain 3"/>
    <property type="match status" value="1"/>
</dbReference>
<dbReference type="EC" id="2.5.1.108" evidence="3 11"/>
<feature type="compositionally biased region" description="Basic and acidic residues" evidence="12">
    <location>
        <begin position="1"/>
        <end position="13"/>
    </location>
</feature>
<comment type="cofactor">
    <cofactor evidence="11">
        <name>[4Fe-4S] cluster</name>
        <dbReference type="ChEBI" id="CHEBI:49883"/>
    </cofactor>
    <text evidence="11">Binds 1 [4Fe-4S] cluster per subunit. The cluster is coordinated with 3 cysteines and an exchangeable S-adenosyl-L-methionine.</text>
</comment>
<dbReference type="InterPro" id="IPR016435">
    <property type="entry name" value="DPH1/DPH2"/>
</dbReference>
<dbReference type="FunFam" id="3.40.50.11840:FF:000001">
    <property type="entry name" value="2-(3-amino-3-carboxypropyl)histidine synthase subunit 1"/>
    <property type="match status" value="1"/>
</dbReference>
<comment type="similarity">
    <text evidence="2 11">Belongs to the DPH1/DPH2 family. DPH1 subfamily.</text>
</comment>
<evidence type="ECO:0000256" key="5">
    <source>
        <dbReference type="ARBA" id="ARBA00022679"/>
    </source>
</evidence>
<evidence type="ECO:0000256" key="2">
    <source>
        <dbReference type="ARBA" id="ARBA00010173"/>
    </source>
</evidence>
<keyword evidence="14" id="KW-1185">Reference proteome</keyword>
<evidence type="ECO:0000256" key="10">
    <source>
        <dbReference type="ARBA" id="ARBA00048403"/>
    </source>
</evidence>
<evidence type="ECO:0000256" key="4">
    <source>
        <dbReference type="ARBA" id="ARBA00021915"/>
    </source>
</evidence>
<gene>
    <name evidence="13" type="ORF">AX774_g5104</name>
</gene>
<evidence type="ECO:0000256" key="3">
    <source>
        <dbReference type="ARBA" id="ARBA00012221"/>
    </source>
</evidence>
<evidence type="ECO:0000256" key="8">
    <source>
        <dbReference type="ARBA" id="ARBA00023004"/>
    </source>
</evidence>
<dbReference type="FunFam" id="3.40.50.11850:FF:000001">
    <property type="entry name" value="2-(3-amino-3-carboxypropyl)histidine synthase subunit 1"/>
    <property type="match status" value="1"/>
</dbReference>
<evidence type="ECO:0000313" key="13">
    <source>
        <dbReference type="EMBL" id="OMH81428.1"/>
    </source>
</evidence>
<feature type="region of interest" description="Disordered" evidence="12">
    <location>
        <begin position="1"/>
        <end position="42"/>
    </location>
</feature>
<dbReference type="PIRSF" id="PIRSF004967">
    <property type="entry name" value="DPH1"/>
    <property type="match status" value="1"/>
</dbReference>
<dbReference type="GO" id="GO:0017183">
    <property type="term" value="P:protein histidyl modification to diphthamide"/>
    <property type="evidence" value="ECO:0007669"/>
    <property type="project" value="UniProtKB-UniRule"/>
</dbReference>
<dbReference type="FunFam" id="3.40.50.11860:FF:000002">
    <property type="entry name" value="2-(3-amino-3-carboxypropyl)histidine synthase subunit 1"/>
    <property type="match status" value="1"/>
</dbReference>
<accession>A0A1R1PKC6</accession>
<keyword evidence="7" id="KW-0479">Metal-binding</keyword>
<sequence length="432" mass="48860">MEPESQKDSVQEKKPRRFIGKARKNVQGNGGTKKDSGGSSGQNELIAIEDAGKKSGSSSRRVMNLIPQEIMEDKGLNEAIAILPKNYNFEIHKSVWQLRKNNSKRVALQFPEGLLLYSVVISDILEKYAEVETVIMGNVTYGACCIDDYSAIAMGCDFMIHYGHSCLIPISQTKVKTLYVFVEIGIDLDHFVETIRVNFPKEDKVKLGFVGVVQFISTLHLAKEKLKDEYEIIIPQVKPLSPGEILGCTSPRLKKGDVDHVVFLGDGRFHLESILIHNPEIKHVYGYDPYKKKMTIEGYDHEEMHKMRLQAIEQCKQNVKTVGLILGTLGRQGSNKVMEELINKAKARGINYVVVLTSEITVQKLKEFDDVVDFWVQVACPRLSIDWGYAFSKPLLNSYEAAVVLKSIEWQSIYPMDYYSNQSLGNWTPNFK</sequence>
<dbReference type="Gene3D" id="3.40.50.11850">
    <property type="entry name" value="Diphthamide synthesis DPH1/DPH2 domain 2"/>
    <property type="match status" value="1"/>
</dbReference>
<name>A0A1R1PKC6_ZANCU</name>
<evidence type="ECO:0000256" key="9">
    <source>
        <dbReference type="ARBA" id="ARBA00023014"/>
    </source>
</evidence>
<dbReference type="EMBL" id="LSSK01000900">
    <property type="protein sequence ID" value="OMH81428.1"/>
    <property type="molecule type" value="Genomic_DNA"/>
</dbReference>
<dbReference type="InterPro" id="IPR035435">
    <property type="entry name" value="DPH1/DPH2_euk_archaea"/>
</dbReference>
<dbReference type="Gene3D" id="3.40.50.11840">
    <property type="entry name" value="Diphthamide synthesis DPH1/DPH2 domain 1"/>
    <property type="match status" value="1"/>
</dbReference>
<evidence type="ECO:0000256" key="7">
    <source>
        <dbReference type="ARBA" id="ARBA00022723"/>
    </source>
</evidence>
<dbReference type="PANTHER" id="PTHR10762:SF1">
    <property type="entry name" value="2-(3-AMINO-3-CARBOXYPROPYL)HISTIDINE SYNTHASE SUBUNIT 1"/>
    <property type="match status" value="1"/>
</dbReference>
<keyword evidence="5 11" id="KW-0808">Transferase</keyword>
<organism evidence="13 14">
    <name type="scientific">Zancudomyces culisetae</name>
    <name type="common">Gut fungus</name>
    <name type="synonym">Smittium culisetae</name>
    <dbReference type="NCBI Taxonomy" id="1213189"/>
    <lineage>
        <taxon>Eukaryota</taxon>
        <taxon>Fungi</taxon>
        <taxon>Fungi incertae sedis</taxon>
        <taxon>Zoopagomycota</taxon>
        <taxon>Kickxellomycotina</taxon>
        <taxon>Harpellomycetes</taxon>
        <taxon>Harpellales</taxon>
        <taxon>Legeriomycetaceae</taxon>
        <taxon>Zancudomyces</taxon>
    </lineage>
</organism>